<evidence type="ECO:0000256" key="2">
    <source>
        <dbReference type="ARBA" id="ARBA00022741"/>
    </source>
</evidence>
<dbReference type="PRINTS" id="PR00094">
    <property type="entry name" value="ADENYLTKNASE"/>
</dbReference>
<dbReference type="InterPro" id="IPR000850">
    <property type="entry name" value="Adenylat/UMP-CMP_kin"/>
</dbReference>
<dbReference type="Gene3D" id="3.40.50.300">
    <property type="entry name" value="P-loop containing nucleotide triphosphate hydrolases"/>
    <property type="match status" value="1"/>
</dbReference>
<comment type="similarity">
    <text evidence="4">Belongs to the adenylate kinase family.</text>
</comment>
<dbReference type="AlphaFoldDB" id="A0A4U5UMF1"/>
<dbReference type="GO" id="GO:0006139">
    <property type="term" value="P:nucleobase-containing compound metabolic process"/>
    <property type="evidence" value="ECO:0007669"/>
    <property type="project" value="InterPro"/>
</dbReference>
<proteinExistence type="inferred from homology"/>
<evidence type="ECO:0000313" key="6">
    <source>
        <dbReference type="Proteomes" id="UP000298787"/>
    </source>
</evidence>
<protein>
    <submittedName>
        <fullName evidence="5">Adenylate kinase 9</fullName>
    </submittedName>
</protein>
<reference evidence="5 6" key="1">
    <citation type="submission" date="2019-01" db="EMBL/GenBank/DDBJ databases">
        <title>Genome Assembly of Collichthys lucidus.</title>
        <authorList>
            <person name="Cai M."/>
            <person name="Xiao S."/>
        </authorList>
    </citation>
    <scope>NUCLEOTIDE SEQUENCE [LARGE SCALE GENOMIC DNA]</scope>
    <source>
        <strain evidence="5">JT15FE1705JMU</strain>
        <tissue evidence="5">Muscle</tissue>
    </source>
</reference>
<evidence type="ECO:0000313" key="5">
    <source>
        <dbReference type="EMBL" id="TKS75618.1"/>
    </source>
</evidence>
<dbReference type="GO" id="GO:0019205">
    <property type="term" value="F:nucleobase-containing compound kinase activity"/>
    <property type="evidence" value="ECO:0007669"/>
    <property type="project" value="InterPro"/>
</dbReference>
<name>A0A4U5UMF1_COLLU</name>
<dbReference type="Pfam" id="PF00406">
    <property type="entry name" value="ADK"/>
    <property type="match status" value="1"/>
</dbReference>
<dbReference type="CDD" id="cd01428">
    <property type="entry name" value="ADK"/>
    <property type="match status" value="1"/>
</dbReference>
<keyword evidence="6" id="KW-1185">Reference proteome</keyword>
<accession>A0A4U5UMF1</accession>
<dbReference type="InterPro" id="IPR027417">
    <property type="entry name" value="P-loop_NTPase"/>
</dbReference>
<sequence>MLNPLKYLRQPQPTPSLPVKMAVIGPPKSGKTTVAQILAQRYGLARLSIGSVIRNVLDNQAHTDLALQMKKHLSNGLIVPDELAIQCLEVALMSSGCNNRGYVLDGFPMTLKQAELMGSQSIIPMIVVELELDTVEVLKRGIVDKMKPNKPHLMHDSSEILHIRNSCYKHEVEHVRQHFQQQYQNWIPLDGLKSQWWIWNSIIKEVSISMKYIHSYLERTGSRRAACINRLCITPKELQYRLGEFGQYCPVCLALHYHLVDCSETTALTHAAEYQENYYKMCDSDHLERFLLTPDHFVTPGCPHTLPQVHLLPRKLTESEVKNKFPQQVEMKGFCPVTYLDGKQRYEALVRGKLEYAVEYRERIYIFETKQKQDKFLRIPETYWDQKVPTKVPPLCEPVPLTSLPTLGYLEQGAAVAVIKAMTAVGCLKPKYPFLTIQRSALLYVAFYLKAFNQKSSDYTSQKYKKKLALFEENCALIPYLSSTMRGNYKPPSERPIDFEFKLNRFLALGDLTGTNSVL</sequence>
<dbReference type="SUPFAM" id="SSF52540">
    <property type="entry name" value="P-loop containing nucleoside triphosphate hydrolases"/>
    <property type="match status" value="1"/>
</dbReference>
<gene>
    <name evidence="5" type="ORF">D9C73_010221</name>
</gene>
<evidence type="ECO:0000256" key="3">
    <source>
        <dbReference type="ARBA" id="ARBA00022777"/>
    </source>
</evidence>
<dbReference type="GO" id="GO:0005524">
    <property type="term" value="F:ATP binding"/>
    <property type="evidence" value="ECO:0007669"/>
    <property type="project" value="InterPro"/>
</dbReference>
<dbReference type="STRING" id="240159.A0A4U5UMF1"/>
<organism evidence="5 6">
    <name type="scientific">Collichthys lucidus</name>
    <name type="common">Big head croaker</name>
    <name type="synonym">Sciaena lucida</name>
    <dbReference type="NCBI Taxonomy" id="240159"/>
    <lineage>
        <taxon>Eukaryota</taxon>
        <taxon>Metazoa</taxon>
        <taxon>Chordata</taxon>
        <taxon>Craniata</taxon>
        <taxon>Vertebrata</taxon>
        <taxon>Euteleostomi</taxon>
        <taxon>Actinopterygii</taxon>
        <taxon>Neopterygii</taxon>
        <taxon>Teleostei</taxon>
        <taxon>Neoteleostei</taxon>
        <taxon>Acanthomorphata</taxon>
        <taxon>Eupercaria</taxon>
        <taxon>Sciaenidae</taxon>
        <taxon>Collichthys</taxon>
    </lineage>
</organism>
<keyword evidence="3 4" id="KW-0418">Kinase</keyword>
<dbReference type="PANTHER" id="PTHR23359">
    <property type="entry name" value="NUCLEOTIDE KINASE"/>
    <property type="match status" value="1"/>
</dbReference>
<keyword evidence="2" id="KW-0547">Nucleotide-binding</keyword>
<dbReference type="EMBL" id="CM014086">
    <property type="protein sequence ID" value="TKS75618.1"/>
    <property type="molecule type" value="Genomic_DNA"/>
</dbReference>
<dbReference type="Proteomes" id="UP000298787">
    <property type="component" value="Chromosome 9"/>
</dbReference>
<keyword evidence="1 4" id="KW-0808">Transferase</keyword>
<evidence type="ECO:0000256" key="4">
    <source>
        <dbReference type="RuleBase" id="RU003330"/>
    </source>
</evidence>
<evidence type="ECO:0000256" key="1">
    <source>
        <dbReference type="ARBA" id="ARBA00022679"/>
    </source>
</evidence>